<keyword evidence="11" id="KW-1185">Reference proteome</keyword>
<dbReference type="Pfam" id="PF00211">
    <property type="entry name" value="Guanylate_cyc"/>
    <property type="match status" value="1"/>
</dbReference>
<feature type="transmembrane region" description="Helical" evidence="8">
    <location>
        <begin position="47"/>
        <end position="66"/>
    </location>
</feature>
<name>A0A6M8B9K9_9CYAN</name>
<dbReference type="SUPFAM" id="SSF55073">
    <property type="entry name" value="Nucleotide cyclase"/>
    <property type="match status" value="1"/>
</dbReference>
<feature type="transmembrane region" description="Helical" evidence="8">
    <location>
        <begin position="78"/>
        <end position="95"/>
    </location>
</feature>
<dbReference type="GO" id="GO:0016020">
    <property type="term" value="C:membrane"/>
    <property type="evidence" value="ECO:0007669"/>
    <property type="project" value="UniProtKB-SubCell"/>
</dbReference>
<keyword evidence="4 8" id="KW-1133">Transmembrane helix</keyword>
<evidence type="ECO:0000256" key="2">
    <source>
        <dbReference type="ARBA" id="ARBA00022692"/>
    </source>
</evidence>
<dbReference type="InterPro" id="IPR050401">
    <property type="entry name" value="Cyclic_nucleotide_synthase"/>
</dbReference>
<protein>
    <submittedName>
        <fullName evidence="10">Adenylate/guanylate cyclase domain-containing protein</fullName>
    </submittedName>
</protein>
<evidence type="ECO:0000256" key="3">
    <source>
        <dbReference type="ARBA" id="ARBA00022741"/>
    </source>
</evidence>
<evidence type="ECO:0000313" key="11">
    <source>
        <dbReference type="Proteomes" id="UP000505210"/>
    </source>
</evidence>
<evidence type="ECO:0000313" key="10">
    <source>
        <dbReference type="EMBL" id="QKD83744.1"/>
    </source>
</evidence>
<dbReference type="InterPro" id="IPR029787">
    <property type="entry name" value="Nucleotide_cyclase"/>
</dbReference>
<dbReference type="GO" id="GO:0009190">
    <property type="term" value="P:cyclic nucleotide biosynthetic process"/>
    <property type="evidence" value="ECO:0007669"/>
    <property type="project" value="InterPro"/>
</dbReference>
<feature type="transmembrane region" description="Helical" evidence="8">
    <location>
        <begin position="156"/>
        <end position="175"/>
    </location>
</feature>
<dbReference type="PANTHER" id="PTHR11920:SF335">
    <property type="entry name" value="GUANYLATE CYCLASE"/>
    <property type="match status" value="1"/>
</dbReference>
<reference evidence="10 11" key="1">
    <citation type="submission" date="2020-05" db="EMBL/GenBank/DDBJ databases">
        <title>Complete genome sequence of of a novel Thermoleptolyngbya strain isolated from hot springs of Ganzi, Sichuan China.</title>
        <authorList>
            <person name="Tang J."/>
            <person name="Daroch M."/>
            <person name="Li L."/>
            <person name="Waleron K."/>
            <person name="Waleron M."/>
            <person name="Waleron M."/>
        </authorList>
    </citation>
    <scope>NUCLEOTIDE SEQUENCE [LARGE SCALE GENOMIC DNA]</scope>
    <source>
        <strain evidence="10 11">PKUAC-SCTA183</strain>
    </source>
</reference>
<keyword evidence="3" id="KW-0547">Nucleotide-binding</keyword>
<dbReference type="KEGG" id="theu:HPC62_17465"/>
<feature type="transmembrane region" description="Helical" evidence="8">
    <location>
        <begin position="187"/>
        <end position="205"/>
    </location>
</feature>
<dbReference type="GO" id="GO:0004016">
    <property type="term" value="F:adenylate cyclase activity"/>
    <property type="evidence" value="ECO:0007669"/>
    <property type="project" value="UniProtKB-ARBA"/>
</dbReference>
<comment type="similarity">
    <text evidence="7">Belongs to the adenylyl cyclase class-4/guanylyl cyclase family.</text>
</comment>
<dbReference type="Proteomes" id="UP000505210">
    <property type="component" value="Chromosome"/>
</dbReference>
<accession>A0A6M8B9K9</accession>
<feature type="transmembrane region" description="Helical" evidence="8">
    <location>
        <begin position="130"/>
        <end position="149"/>
    </location>
</feature>
<evidence type="ECO:0000256" key="7">
    <source>
        <dbReference type="RuleBase" id="RU000405"/>
    </source>
</evidence>
<dbReference type="SMART" id="SM00044">
    <property type="entry name" value="CYCc"/>
    <property type="match status" value="1"/>
</dbReference>
<dbReference type="AlphaFoldDB" id="A0A6M8B9K9"/>
<gene>
    <name evidence="10" type="ORF">HPC62_17465</name>
</gene>
<keyword evidence="5 8" id="KW-0472">Membrane</keyword>
<dbReference type="PROSITE" id="PS00452">
    <property type="entry name" value="GUANYLATE_CYCLASE_1"/>
    <property type="match status" value="1"/>
</dbReference>
<feature type="domain" description="Guanylate cyclase" evidence="9">
    <location>
        <begin position="257"/>
        <end position="384"/>
    </location>
</feature>
<proteinExistence type="inferred from homology"/>
<dbReference type="RefSeq" id="WP_172357700.1">
    <property type="nucleotide sequence ID" value="NZ_CP053661.1"/>
</dbReference>
<comment type="subcellular location">
    <subcellularLocation>
        <location evidence="1">Membrane</location>
    </subcellularLocation>
</comment>
<dbReference type="EMBL" id="CP053661">
    <property type="protein sequence ID" value="QKD83744.1"/>
    <property type="molecule type" value="Genomic_DNA"/>
</dbReference>
<evidence type="ECO:0000256" key="5">
    <source>
        <dbReference type="ARBA" id="ARBA00023136"/>
    </source>
</evidence>
<dbReference type="GO" id="GO:0000166">
    <property type="term" value="F:nucleotide binding"/>
    <property type="evidence" value="ECO:0007669"/>
    <property type="project" value="UniProtKB-KW"/>
</dbReference>
<evidence type="ECO:0000256" key="8">
    <source>
        <dbReference type="SAM" id="Phobius"/>
    </source>
</evidence>
<dbReference type="PANTHER" id="PTHR11920">
    <property type="entry name" value="GUANYLYL CYCLASE"/>
    <property type="match status" value="1"/>
</dbReference>
<dbReference type="CDD" id="cd07302">
    <property type="entry name" value="CHD"/>
    <property type="match status" value="1"/>
</dbReference>
<evidence type="ECO:0000256" key="4">
    <source>
        <dbReference type="ARBA" id="ARBA00022989"/>
    </source>
</evidence>
<evidence type="ECO:0000259" key="9">
    <source>
        <dbReference type="PROSITE" id="PS50125"/>
    </source>
</evidence>
<keyword evidence="6 7" id="KW-0456">Lyase</keyword>
<dbReference type="InterPro" id="IPR018297">
    <property type="entry name" value="A/G_cyclase_CS"/>
</dbReference>
<dbReference type="InterPro" id="IPR001054">
    <property type="entry name" value="A/G_cyclase"/>
</dbReference>
<evidence type="ECO:0000256" key="6">
    <source>
        <dbReference type="ARBA" id="ARBA00023239"/>
    </source>
</evidence>
<evidence type="ECO:0000256" key="1">
    <source>
        <dbReference type="ARBA" id="ARBA00004370"/>
    </source>
</evidence>
<sequence length="432" mass="48834">MNLSSLTQRLHQLPSVFREALFPSDLGNEDPAYLEWQQGFMRRRLSLSLRIGILAYLTFILLRVLLVLVNRSTVPPSWFAMAGASLLGLVLCLILHRGKIGRRYPALIFLGCSWSITLIEQIWATLRGVAFPGVFAWTLVFLVQATLLPVRWPLHLITQVGLLGYYLIVNSLLGLGETAGSMWDATLWLYLLWFCGICNLSVFLYEQLQRAEFRARRALEAEQEKSERLLLNILPESVARQLKQDQRTIAEHFPEVTVLFADIVGFTELSAGVPPEEMVWLLNQVFSKFDLLAEQHGLEKIKTIGDSYMVVGGLPVERADHLEAIANMALDMQRAIAQFKTPNNTPFNMRIGINTGPVVAGVIGVKKFIYDLWGDTVNTASRMESQGLPGMIQVTEAVYVRLCDRYEFKERGTIYVKGKGQMKTYLLLRHAD</sequence>
<dbReference type="PROSITE" id="PS50125">
    <property type="entry name" value="GUANYLATE_CYCLASE_2"/>
    <property type="match status" value="1"/>
</dbReference>
<keyword evidence="2 8" id="KW-0812">Transmembrane</keyword>
<dbReference type="Gene3D" id="3.30.70.1230">
    <property type="entry name" value="Nucleotide cyclase"/>
    <property type="match status" value="1"/>
</dbReference>
<organism evidence="10 11">
    <name type="scientific">Thermoleptolyngbya sichuanensis A183</name>
    <dbReference type="NCBI Taxonomy" id="2737172"/>
    <lineage>
        <taxon>Bacteria</taxon>
        <taxon>Bacillati</taxon>
        <taxon>Cyanobacteriota</taxon>
        <taxon>Cyanophyceae</taxon>
        <taxon>Oculatellales</taxon>
        <taxon>Oculatellaceae</taxon>
        <taxon>Thermoleptolyngbya</taxon>
        <taxon>Thermoleptolyngbya sichuanensis</taxon>
    </lineage>
</organism>
<dbReference type="GO" id="GO:0035556">
    <property type="term" value="P:intracellular signal transduction"/>
    <property type="evidence" value="ECO:0007669"/>
    <property type="project" value="InterPro"/>
</dbReference>
<dbReference type="FunFam" id="3.30.70.1230:FF:000036">
    <property type="entry name" value="Adenylate/guanylate cyclase catalytic domain protein"/>
    <property type="match status" value="1"/>
</dbReference>